<keyword evidence="7" id="KW-0418">Kinase</keyword>
<evidence type="ECO:0000256" key="1">
    <source>
        <dbReference type="ARBA" id="ARBA00012513"/>
    </source>
</evidence>
<dbReference type="Pfam" id="PF22949">
    <property type="entry name" value="HRI2_3H"/>
    <property type="match status" value="1"/>
</dbReference>
<comment type="subunit">
    <text evidence="14">Synthesized in an inactive form that binds to the N-terminal domain of CDC37. Has to be associated with a multiprotein complex containing Hsp90, CDC37 and PPP5C for maturation and activation by autophosphorylation. The phosphatase PPP5C modulates this activation. Homodimer; homodimerizes in presence of heme, forming a disulfide-linked inactive homodimer. Interacts with DELE1; binds both to full-length DELE1 and processed form of DELE1 (S-DELE1) in response to stress, leading to activate its protein kinase activity and trigger the integrated stress response (ISR).</text>
</comment>
<sequence>GCSPPGAPERRGRKAVGAVASCADAGRPAPAQVLHRPPANSLPAAATLAPTVDPSLVENNGPADRREASWCGVAATPPPVGADRNARDQPAVCPPAVHGAGPTVEMPPLSPTQAPRAAARCGECGCHDFKESDSSRRVGAGCEGAAPSTSELESDGDNDEHVGDGRTPDIEVEEPAGGECDPSSPSPLTFSEASSVSTASASGTTPSFSSGPLNDLGISAPPLQLGPASLLYAAGVSNPGRFDCGGCSPTPASCEPLDVAVAPRAVAKKSKPAVSAVERPWQVARERRTSKDVRARQSRLLLAALLENFTSLYDQSRERSRRLFHLLCERLTRLGLLDHEHIDEMSSLRSTYIRAFRELISRTAWETSQPLRRSRTSPLVLGGHAAGPRRAPRLRPHDLHGGDAPACHSAAAVAGGIRSAVPLFDFTESRYASDFQEVGHLGKGGYGNVVAARNMLDSAVYAIKKINVGHFWDTDGADYKKVRPVPYAGLFREIKSLARLEHVNIVRYYSSWIEHAADSAVPVRRRPSSKHFPERFQHRRDSEPAKGDSSSIEGRRRACFRGRQRSWDESRTGQTSCFSSEDENVARLGVEEPLDSSFDASRKRKKRLSAASAEGTSSGGDARSSTSMPATMSLCEGEDAPVGDLVLFIQMQLYEANLRDWIRCRNRMVFRCLDRAKQAAAPPRSEKAASGHKCFCRALSPHQKSRAPARHAAKEPRADPLSHVGRFAAMEMFSGLASGVHHLHSRGHIHRDLKPANVLLERVDRTGSGSTPSSPAVAPSAIAKTGGGPRVDKESLLTQNRWIPKIGDFVRALESAFLPFLGLATTISRATRQERKKFPADVGRTAADSLAEGLTASSRADIERTKRVGTVTYASPEMLSGQEYDEKVSVDIWSLGIILFELLHPFRTDMERAMTLDGLRFRGAIPEAFRKRWPAETARRFIFFIG</sequence>
<feature type="binding site" evidence="15">
    <location>
        <position position="465"/>
    </location>
    <ligand>
        <name>ATP</name>
        <dbReference type="ChEBI" id="CHEBI:30616"/>
    </ligand>
</feature>
<evidence type="ECO:0000256" key="16">
    <source>
        <dbReference type="SAM" id="MobiDB-lite"/>
    </source>
</evidence>
<keyword evidence="4" id="KW-0808">Transferase</keyword>
<dbReference type="Gene3D" id="3.30.200.20">
    <property type="entry name" value="Phosphorylase Kinase, domain 1"/>
    <property type="match status" value="1"/>
</dbReference>
<keyword evidence="3" id="KW-0597">Phosphoprotein</keyword>
<protein>
    <recommendedName>
        <fullName evidence="12">Eukaryotic translation initiation factor 2-alpha kinase 1</fullName>
        <ecNumber evidence="1">2.7.11.1</ecNumber>
    </recommendedName>
    <alternativeName>
        <fullName evidence="13">Hemin-sensitive initiation factor 2-alpha kinase</fullName>
    </alternativeName>
</protein>
<feature type="compositionally biased region" description="Low complexity" evidence="16">
    <location>
        <begin position="766"/>
        <end position="781"/>
    </location>
</feature>
<dbReference type="InterPro" id="IPR011009">
    <property type="entry name" value="Kinase-like_dom_sf"/>
</dbReference>
<evidence type="ECO:0000256" key="7">
    <source>
        <dbReference type="ARBA" id="ARBA00022777"/>
    </source>
</evidence>
<evidence type="ECO:0000256" key="4">
    <source>
        <dbReference type="ARBA" id="ARBA00022679"/>
    </source>
</evidence>
<feature type="compositionally biased region" description="Low complexity" evidence="16">
    <location>
        <begin position="609"/>
        <end position="622"/>
    </location>
</feature>
<evidence type="ECO:0000256" key="8">
    <source>
        <dbReference type="ARBA" id="ARBA00022840"/>
    </source>
</evidence>
<feature type="compositionally biased region" description="Basic and acidic residues" evidence="16">
    <location>
        <begin position="159"/>
        <end position="169"/>
    </location>
</feature>
<keyword evidence="8 15" id="KW-0067">ATP-binding</keyword>
<evidence type="ECO:0000256" key="13">
    <source>
        <dbReference type="ARBA" id="ARBA00042456"/>
    </source>
</evidence>
<dbReference type="InterPro" id="IPR054521">
    <property type="entry name" value="HRI2_3H"/>
</dbReference>
<keyword evidence="10" id="KW-1015">Disulfide bond</keyword>
<organism evidence="18 19">
    <name type="scientific">Olpidium bornovanus</name>
    <dbReference type="NCBI Taxonomy" id="278681"/>
    <lineage>
        <taxon>Eukaryota</taxon>
        <taxon>Fungi</taxon>
        <taxon>Fungi incertae sedis</taxon>
        <taxon>Olpidiomycota</taxon>
        <taxon>Olpidiomycotina</taxon>
        <taxon>Olpidiomycetes</taxon>
        <taxon>Olpidiales</taxon>
        <taxon>Olpidiaceae</taxon>
        <taxon>Olpidium</taxon>
    </lineage>
</organism>
<evidence type="ECO:0000313" key="19">
    <source>
        <dbReference type="Proteomes" id="UP000673691"/>
    </source>
</evidence>
<evidence type="ECO:0000256" key="11">
    <source>
        <dbReference type="ARBA" id="ARBA00023193"/>
    </source>
</evidence>
<dbReference type="PANTHER" id="PTHR11042:SF160">
    <property type="entry name" value="EUKARYOTIC TRANSLATION INITIATION FACTOR 2-ALPHA KINASE 1"/>
    <property type="match status" value="1"/>
</dbReference>
<dbReference type="PROSITE" id="PS50011">
    <property type="entry name" value="PROTEIN_KINASE_DOM"/>
    <property type="match status" value="1"/>
</dbReference>
<feature type="region of interest" description="Disordered" evidence="16">
    <location>
        <begin position="132"/>
        <end position="208"/>
    </location>
</feature>
<reference evidence="18 19" key="1">
    <citation type="journal article" name="Sci. Rep.">
        <title>Genome-scale phylogenetic analyses confirm Olpidium as the closest living zoosporic fungus to the non-flagellated, terrestrial fungi.</title>
        <authorList>
            <person name="Chang Y."/>
            <person name="Rochon D."/>
            <person name="Sekimoto S."/>
            <person name="Wang Y."/>
            <person name="Chovatia M."/>
            <person name="Sandor L."/>
            <person name="Salamov A."/>
            <person name="Grigoriev I.V."/>
            <person name="Stajich J.E."/>
            <person name="Spatafora J.W."/>
        </authorList>
    </citation>
    <scope>NUCLEOTIDE SEQUENCE [LARGE SCALE GENOMIC DNA]</scope>
    <source>
        <strain evidence="18">S191</strain>
    </source>
</reference>
<dbReference type="EMBL" id="JAEFCI010003077">
    <property type="protein sequence ID" value="KAG5461822.1"/>
    <property type="molecule type" value="Genomic_DNA"/>
</dbReference>
<evidence type="ECO:0000256" key="6">
    <source>
        <dbReference type="ARBA" id="ARBA00022741"/>
    </source>
</evidence>
<evidence type="ECO:0000256" key="9">
    <source>
        <dbReference type="ARBA" id="ARBA00022843"/>
    </source>
</evidence>
<evidence type="ECO:0000256" key="10">
    <source>
        <dbReference type="ARBA" id="ARBA00023157"/>
    </source>
</evidence>
<feature type="region of interest" description="Disordered" evidence="16">
    <location>
        <begin position="523"/>
        <end position="556"/>
    </location>
</feature>
<feature type="non-terminal residue" evidence="18">
    <location>
        <position position="1"/>
    </location>
</feature>
<evidence type="ECO:0000256" key="3">
    <source>
        <dbReference type="ARBA" id="ARBA00022553"/>
    </source>
</evidence>
<dbReference type="GO" id="GO:0005524">
    <property type="term" value="F:ATP binding"/>
    <property type="evidence" value="ECO:0007669"/>
    <property type="project" value="UniProtKB-UniRule"/>
</dbReference>
<feature type="domain" description="Protein kinase" evidence="17">
    <location>
        <begin position="435"/>
        <end position="946"/>
    </location>
</feature>
<dbReference type="Proteomes" id="UP000673691">
    <property type="component" value="Unassembled WGS sequence"/>
</dbReference>
<proteinExistence type="predicted"/>
<dbReference type="InterPro" id="IPR000719">
    <property type="entry name" value="Prot_kinase_dom"/>
</dbReference>
<evidence type="ECO:0000256" key="15">
    <source>
        <dbReference type="PROSITE-ProRule" id="PRU10141"/>
    </source>
</evidence>
<dbReference type="PROSITE" id="PS00107">
    <property type="entry name" value="PROTEIN_KINASE_ATP"/>
    <property type="match status" value="1"/>
</dbReference>
<dbReference type="SMART" id="SM00220">
    <property type="entry name" value="S_TKc"/>
    <property type="match status" value="1"/>
</dbReference>
<keyword evidence="19" id="KW-1185">Reference proteome</keyword>
<dbReference type="AlphaFoldDB" id="A0A8H7ZZ04"/>
<dbReference type="Gene3D" id="1.10.510.10">
    <property type="entry name" value="Transferase(Phosphotransferase) domain 1"/>
    <property type="match status" value="1"/>
</dbReference>
<dbReference type="OrthoDB" id="1405469at2759"/>
<keyword evidence="9" id="KW-0832">Ubl conjugation</keyword>
<gene>
    <name evidence="18" type="ORF">BJ554DRAFT_5927</name>
</gene>
<evidence type="ECO:0000313" key="18">
    <source>
        <dbReference type="EMBL" id="KAG5461822.1"/>
    </source>
</evidence>
<name>A0A8H7ZZ04_9FUNG</name>
<dbReference type="GO" id="GO:0005634">
    <property type="term" value="C:nucleus"/>
    <property type="evidence" value="ECO:0007669"/>
    <property type="project" value="TreeGrafter"/>
</dbReference>
<feature type="compositionally biased region" description="Low complexity" evidence="16">
    <location>
        <begin position="189"/>
        <end position="208"/>
    </location>
</feature>
<dbReference type="InterPro" id="IPR050339">
    <property type="entry name" value="CC_SR_Kinase"/>
</dbReference>
<accession>A0A8H7ZZ04</accession>
<evidence type="ECO:0000256" key="2">
    <source>
        <dbReference type="ARBA" id="ARBA00022527"/>
    </source>
</evidence>
<evidence type="ECO:0000259" key="17">
    <source>
        <dbReference type="PROSITE" id="PS50011"/>
    </source>
</evidence>
<dbReference type="GO" id="GO:0017148">
    <property type="term" value="P:negative regulation of translation"/>
    <property type="evidence" value="ECO:0007669"/>
    <property type="project" value="UniProtKB-KW"/>
</dbReference>
<feature type="region of interest" description="Disordered" evidence="16">
    <location>
        <begin position="29"/>
        <end position="115"/>
    </location>
</feature>
<evidence type="ECO:0000256" key="14">
    <source>
        <dbReference type="ARBA" id="ARBA00046654"/>
    </source>
</evidence>
<dbReference type="GO" id="GO:0004694">
    <property type="term" value="F:eukaryotic translation initiation factor 2alpha kinase activity"/>
    <property type="evidence" value="ECO:0007669"/>
    <property type="project" value="TreeGrafter"/>
</dbReference>
<keyword evidence="5" id="KW-0677">Repeat</keyword>
<dbReference type="InterPro" id="IPR017441">
    <property type="entry name" value="Protein_kinase_ATP_BS"/>
</dbReference>
<evidence type="ECO:0000256" key="12">
    <source>
        <dbReference type="ARBA" id="ARBA00040433"/>
    </source>
</evidence>
<feature type="compositionally biased region" description="Basic and acidic residues" evidence="16">
    <location>
        <begin position="531"/>
        <end position="546"/>
    </location>
</feature>
<keyword evidence="2" id="KW-0723">Serine/threonine-protein kinase</keyword>
<dbReference type="Pfam" id="PF00069">
    <property type="entry name" value="Pkinase"/>
    <property type="match status" value="1"/>
</dbReference>
<dbReference type="SUPFAM" id="SSF56112">
    <property type="entry name" value="Protein kinase-like (PK-like)"/>
    <property type="match status" value="1"/>
</dbReference>
<keyword evidence="11" id="KW-0652">Protein synthesis inhibitor</keyword>
<keyword evidence="6 15" id="KW-0547">Nucleotide-binding</keyword>
<feature type="region of interest" description="Disordered" evidence="16">
    <location>
        <begin position="597"/>
        <end position="629"/>
    </location>
</feature>
<evidence type="ECO:0000256" key="5">
    <source>
        <dbReference type="ARBA" id="ARBA00022737"/>
    </source>
</evidence>
<comment type="caution">
    <text evidence="18">The sequence shown here is derived from an EMBL/GenBank/DDBJ whole genome shotgun (WGS) entry which is preliminary data.</text>
</comment>
<dbReference type="GO" id="GO:0005737">
    <property type="term" value="C:cytoplasm"/>
    <property type="evidence" value="ECO:0007669"/>
    <property type="project" value="TreeGrafter"/>
</dbReference>
<dbReference type="EC" id="2.7.11.1" evidence="1"/>
<dbReference type="PANTHER" id="PTHR11042">
    <property type="entry name" value="EUKARYOTIC TRANSLATION INITIATION FACTOR 2-ALPHA KINASE EIF2-ALPHA KINASE -RELATED"/>
    <property type="match status" value="1"/>
</dbReference>
<feature type="region of interest" description="Disordered" evidence="16">
    <location>
        <begin position="765"/>
        <end position="789"/>
    </location>
</feature>